<evidence type="ECO:0000313" key="2">
    <source>
        <dbReference type="Proteomes" id="UP000616151"/>
    </source>
</evidence>
<dbReference type="Proteomes" id="UP000616151">
    <property type="component" value="Unassembled WGS sequence"/>
</dbReference>
<gene>
    <name evidence="1" type="ORF">JHL16_34635</name>
</gene>
<accession>A0ACC5RGF3</accession>
<sequence length="67" mass="7536">MITLLVIALVWLWVVGAIGFYGLLLSAHGNRLRQVPTIVGAAFWPITLPVLAVIYFIGELRDWMDRV</sequence>
<evidence type="ECO:0000313" key="1">
    <source>
        <dbReference type="EMBL" id="MBK1871555.1"/>
    </source>
</evidence>
<protein>
    <submittedName>
        <fullName evidence="1">Uncharacterized protein</fullName>
    </submittedName>
</protein>
<comment type="caution">
    <text evidence="1">The sequence shown here is derived from an EMBL/GenBank/DDBJ whole genome shotgun (WGS) entry which is preliminary data.</text>
</comment>
<dbReference type="EMBL" id="JAENHL010000009">
    <property type="protein sequence ID" value="MBK1871555.1"/>
    <property type="molecule type" value="Genomic_DNA"/>
</dbReference>
<keyword evidence="2" id="KW-1185">Reference proteome</keyword>
<name>A0ACC5RGF3_9HYPH</name>
<organism evidence="1 2">
    <name type="scientific">Taklimakanibacter albus</name>
    <dbReference type="NCBI Taxonomy" id="2800327"/>
    <lineage>
        <taxon>Bacteria</taxon>
        <taxon>Pseudomonadati</taxon>
        <taxon>Pseudomonadota</taxon>
        <taxon>Alphaproteobacteria</taxon>
        <taxon>Hyphomicrobiales</taxon>
        <taxon>Aestuariivirgaceae</taxon>
        <taxon>Taklimakanibacter</taxon>
    </lineage>
</organism>
<proteinExistence type="predicted"/>
<reference evidence="1" key="1">
    <citation type="submission" date="2021-01" db="EMBL/GenBank/DDBJ databases">
        <authorList>
            <person name="Sun Q."/>
        </authorList>
    </citation>
    <scope>NUCLEOTIDE SEQUENCE</scope>
    <source>
        <strain evidence="1">YIM B02566</strain>
    </source>
</reference>